<dbReference type="Proteomes" id="UP000078046">
    <property type="component" value="Unassembled WGS sequence"/>
</dbReference>
<proteinExistence type="predicted"/>
<dbReference type="GO" id="GO:0000139">
    <property type="term" value="C:Golgi membrane"/>
    <property type="evidence" value="ECO:0007669"/>
    <property type="project" value="UniProtKB-SubCell"/>
</dbReference>
<keyword evidence="6 7" id="KW-0472">Membrane</keyword>
<keyword evidence="5 7" id="KW-1133">Transmembrane helix</keyword>
<evidence type="ECO:0000313" key="9">
    <source>
        <dbReference type="EMBL" id="OAF71921.1"/>
    </source>
</evidence>
<protein>
    <recommendedName>
        <fullName evidence="11">Cation-dependent mannose-6-phosphate receptor</fullName>
    </recommendedName>
</protein>
<evidence type="ECO:0000256" key="3">
    <source>
        <dbReference type="ARBA" id="ARBA00022729"/>
    </source>
</evidence>
<evidence type="ECO:0000256" key="2">
    <source>
        <dbReference type="ARBA" id="ARBA00022692"/>
    </source>
</evidence>
<dbReference type="InterPro" id="IPR009011">
    <property type="entry name" value="Man6P_isomerase_rcpt-bd_dom_sf"/>
</dbReference>
<dbReference type="SUPFAM" id="SSF50911">
    <property type="entry name" value="Mannose 6-phosphate receptor domain"/>
    <property type="match status" value="1"/>
</dbReference>
<accession>A0A177BEB4</accession>
<organism evidence="9 10">
    <name type="scientific">Intoshia linei</name>
    <dbReference type="NCBI Taxonomy" id="1819745"/>
    <lineage>
        <taxon>Eukaryota</taxon>
        <taxon>Metazoa</taxon>
        <taxon>Spiralia</taxon>
        <taxon>Lophotrochozoa</taxon>
        <taxon>Mesozoa</taxon>
        <taxon>Orthonectida</taxon>
        <taxon>Rhopaluridae</taxon>
        <taxon>Intoshia</taxon>
    </lineage>
</organism>
<keyword evidence="4" id="KW-0813">Transport</keyword>
<feature type="signal peptide" evidence="8">
    <location>
        <begin position="1"/>
        <end position="21"/>
    </location>
</feature>
<evidence type="ECO:0000313" key="10">
    <source>
        <dbReference type="Proteomes" id="UP000078046"/>
    </source>
</evidence>
<dbReference type="Pfam" id="PF09451">
    <property type="entry name" value="ATG27"/>
    <property type="match status" value="1"/>
</dbReference>
<dbReference type="Gene3D" id="2.70.130.10">
    <property type="entry name" value="Mannose-6-phosphate receptor binding domain"/>
    <property type="match status" value="1"/>
</dbReference>
<keyword evidence="3 8" id="KW-0732">Signal</keyword>
<evidence type="ECO:0000256" key="8">
    <source>
        <dbReference type="SAM" id="SignalP"/>
    </source>
</evidence>
<dbReference type="GO" id="GO:0015031">
    <property type="term" value="P:protein transport"/>
    <property type="evidence" value="ECO:0007669"/>
    <property type="project" value="UniProtKB-KW"/>
</dbReference>
<evidence type="ECO:0000256" key="1">
    <source>
        <dbReference type="ARBA" id="ARBA00004472"/>
    </source>
</evidence>
<sequence length="283" mass="32750">MNLNMILIKYLVFYLINGFFAKEEIDHKCKFKQQKHLDDYPKFKLLIGRQYEYNSPDDSIKFYVAICTNVKSENDNLINPGTQGIGAYYIKNNNQAKITRTGVQYLGSLNNADINKSDYTTTLSYRNENYEVVNSVKSAVINIVCTKQKSLDGKMELTSQFQNQYIFVIYAKEICDNLHEPPQLSISLSFLSVIILNICVLIYLFFGIILNKMKGESGWYLIPQRDMWKMLGELIFDGTALIFASNFISSKYNLNPSGYDDLMRQDDDLQKQEAEEHDMQINQ</sequence>
<evidence type="ECO:0008006" key="11">
    <source>
        <dbReference type="Google" id="ProtNLM"/>
    </source>
</evidence>
<dbReference type="AlphaFoldDB" id="A0A177BEB4"/>
<evidence type="ECO:0000256" key="5">
    <source>
        <dbReference type="ARBA" id="ARBA00022989"/>
    </source>
</evidence>
<dbReference type="InterPro" id="IPR018939">
    <property type="entry name" value="Autophagy-rel_prot_27"/>
</dbReference>
<name>A0A177BEB4_9BILA</name>
<evidence type="ECO:0000256" key="6">
    <source>
        <dbReference type="ARBA" id="ARBA00023136"/>
    </source>
</evidence>
<dbReference type="EMBL" id="LWCA01000015">
    <property type="protein sequence ID" value="OAF71921.1"/>
    <property type="molecule type" value="Genomic_DNA"/>
</dbReference>
<reference evidence="9 10" key="1">
    <citation type="submission" date="2016-04" db="EMBL/GenBank/DDBJ databases">
        <title>The genome of Intoshia linei affirms orthonectids as highly simplified spiralians.</title>
        <authorList>
            <person name="Mikhailov K.V."/>
            <person name="Slusarev G.S."/>
            <person name="Nikitin M.A."/>
            <person name="Logacheva M.D."/>
            <person name="Penin A."/>
            <person name="Aleoshin V."/>
            <person name="Panchin Y.V."/>
        </authorList>
    </citation>
    <scope>NUCLEOTIDE SEQUENCE [LARGE SCALE GENOMIC DNA]</scope>
    <source>
        <strain evidence="9">Intl2013</strain>
        <tissue evidence="9">Whole animal</tissue>
    </source>
</reference>
<dbReference type="GO" id="GO:0034045">
    <property type="term" value="C:phagophore assembly site membrane"/>
    <property type="evidence" value="ECO:0007669"/>
    <property type="project" value="UniProtKB-SubCell"/>
</dbReference>
<evidence type="ECO:0000256" key="4">
    <source>
        <dbReference type="ARBA" id="ARBA00022927"/>
    </source>
</evidence>
<keyword evidence="10" id="KW-1185">Reference proteome</keyword>
<keyword evidence="2 7" id="KW-0812">Transmembrane</keyword>
<comment type="caution">
    <text evidence="9">The sequence shown here is derived from an EMBL/GenBank/DDBJ whole genome shotgun (WGS) entry which is preliminary data.</text>
</comment>
<keyword evidence="4" id="KW-0653">Protein transport</keyword>
<comment type="subcellular location">
    <subcellularLocation>
        <location evidence="1">Preautophagosomal structure membrane</location>
        <topology evidence="1">Single-pass type I membrane protein</topology>
    </subcellularLocation>
</comment>
<feature type="chain" id="PRO_5008056952" description="Cation-dependent mannose-6-phosphate receptor" evidence="8">
    <location>
        <begin position="22"/>
        <end position="283"/>
    </location>
</feature>
<dbReference type="OrthoDB" id="29460at2759"/>
<dbReference type="PANTHER" id="PTHR15071:SF0">
    <property type="entry name" value="MANNOSE 6-PHOSPHATE RECEPTOR-LIKE PROTEIN 1"/>
    <property type="match status" value="1"/>
</dbReference>
<gene>
    <name evidence="9" type="ORF">A3Q56_00320</name>
</gene>
<dbReference type="PANTHER" id="PTHR15071">
    <property type="entry name" value="MANNOSE-6-PHOSPHATE RECEPTOR FAMILY MEMBER"/>
    <property type="match status" value="1"/>
</dbReference>
<evidence type="ECO:0000256" key="7">
    <source>
        <dbReference type="SAM" id="Phobius"/>
    </source>
</evidence>
<feature type="transmembrane region" description="Helical" evidence="7">
    <location>
        <begin position="188"/>
        <end position="210"/>
    </location>
</feature>